<organism evidence="5 6">
    <name type="scientific">Serratia phage 2050H1</name>
    <dbReference type="NCBI Taxonomy" id="2024250"/>
    <lineage>
        <taxon>Viruses</taxon>
        <taxon>Duplodnaviria</taxon>
        <taxon>Heunggongvirae</taxon>
        <taxon>Uroviricota</taxon>
        <taxon>Caudoviricetes</taxon>
        <taxon>Pantevenvirales</taxon>
        <taxon>Ackermannviridae</taxon>
        <taxon>Miltonvirus</taxon>
        <taxon>Miltonvirus MAM1</taxon>
    </lineage>
</organism>
<dbReference type="Pfam" id="PF01818">
    <property type="entry name" value="Translat_reg"/>
    <property type="match status" value="1"/>
</dbReference>
<dbReference type="Proteomes" id="UP000224362">
    <property type="component" value="Segment"/>
</dbReference>
<evidence type="ECO:0000256" key="3">
    <source>
        <dbReference type="ARBA" id="ARBA00022491"/>
    </source>
</evidence>
<dbReference type="GO" id="GO:0003723">
    <property type="term" value="F:RNA binding"/>
    <property type="evidence" value="ECO:0007669"/>
    <property type="project" value="InterPro"/>
</dbReference>
<evidence type="ECO:0000256" key="4">
    <source>
        <dbReference type="ARBA" id="ARBA00022845"/>
    </source>
</evidence>
<name>A0A249Y2E0_9CAUD</name>
<keyword evidence="4" id="KW-0810">Translation regulation</keyword>
<evidence type="ECO:0000256" key="2">
    <source>
        <dbReference type="ARBA" id="ARBA00017936"/>
    </source>
</evidence>
<evidence type="ECO:0000313" key="6">
    <source>
        <dbReference type="Proteomes" id="UP000224362"/>
    </source>
</evidence>
<dbReference type="InterPro" id="IPR002702">
    <property type="entry name" value="Transl_repress_RegA"/>
</dbReference>
<dbReference type="Gene3D" id="3.30.70.650">
    <property type="entry name" value="Translation repressor RegA"/>
    <property type="match status" value="1"/>
</dbReference>
<keyword evidence="3" id="KW-0678">Repressor</keyword>
<reference evidence="5 6" key="1">
    <citation type="submission" date="2017-06" db="EMBL/GenBank/DDBJ databases">
        <authorList>
            <person name="Kim H.J."/>
            <person name="Triplett B.A."/>
        </authorList>
    </citation>
    <scope>NUCLEOTIDE SEQUENCE [LARGE SCALE GENOMIC DNA]</scope>
</reference>
<sequence length="163" mass="19148">MPRNTLDILSLSAVDHEDEILDCLVEVDLDTSKARDTFFMITETLTRVGVNPKNEGGEPKNVLYQTCHITQRGGKYYIVHFKHFYMFEGRRNGLCREDILRMNRIIRLLEQWGMIKIKHPEQITELAQLAHIKVVKHHDAVNWTLLPKYDVHKGNRQPSRRDK</sequence>
<protein>
    <recommendedName>
        <fullName evidence="2">Translation repressor protein</fullName>
    </recommendedName>
</protein>
<accession>A0A249Y2E0</accession>
<dbReference type="SUPFAM" id="SSF55064">
    <property type="entry name" value="Translational regulator protein regA"/>
    <property type="match status" value="1"/>
</dbReference>
<comment type="function">
    <text evidence="1">Controls the translation of a number of proteins (such as regA itself, rIIB and at least 35 others) by binding to their mRNA.</text>
</comment>
<proteinExistence type="predicted"/>
<evidence type="ECO:0000313" key="5">
    <source>
        <dbReference type="EMBL" id="ASZ78854.1"/>
    </source>
</evidence>
<gene>
    <name evidence="5" type="ORF">2050H1_088</name>
</gene>
<dbReference type="InterPro" id="IPR036516">
    <property type="entry name" value="Transl_repress_RegA_sf"/>
</dbReference>
<evidence type="ECO:0000256" key="1">
    <source>
        <dbReference type="ARBA" id="ARBA00003563"/>
    </source>
</evidence>
<dbReference type="EMBL" id="MF285619">
    <property type="protein sequence ID" value="ASZ78854.1"/>
    <property type="molecule type" value="Genomic_DNA"/>
</dbReference>